<sequence length="450" mass="46647">MKTQQFLAGALLLSIADCLPQIFITNRSTAKASIITGGGVTLGDPFTLPAGFTLPPGVTLPPGFTIGTELTRSGTLPGFTFGQPPGTVNPPSPTSTRKPTSSDIKTTSSVSKTTSTTKPLPPTTSSTTKTTSSSRLPPTTQKPSSSTKSSRSTTPPQPPTTTSTTSSRSFPPTPTTKSSTKSTSSTSPLPPPTTSKTTSSTSTSTSKSTTPPITQPPTTIKTTSSTKTTSPPVTTSKPPSSTNPYSATCPIPSTYVINNFISYDGPGGDVALTISYGSGVFTCPNTFEHSSSSNGRFTLDCDDDGLVKVVTDGKTYVYVVQKFWCDEVPKPPGSYATLQSSANYTFPADALFCETDDINIRTCLQLEPDIIIPVQSYTAGGTISFTPLDTNGAPVPQCPTIVSTQPIVEDPSTCGVSSVSETATATATTTGKATTSVRFTQTATVTINAR</sequence>
<accession>A0ABR4CBE9</accession>
<evidence type="ECO:0000313" key="4">
    <source>
        <dbReference type="Proteomes" id="UP001595075"/>
    </source>
</evidence>
<feature type="signal peptide" evidence="2">
    <location>
        <begin position="1"/>
        <end position="18"/>
    </location>
</feature>
<name>A0ABR4CBE9_9HELO</name>
<keyword evidence="4" id="KW-1185">Reference proteome</keyword>
<feature type="region of interest" description="Disordered" evidence="1">
    <location>
        <begin position="69"/>
        <end position="247"/>
    </location>
</feature>
<evidence type="ECO:0000256" key="1">
    <source>
        <dbReference type="SAM" id="MobiDB-lite"/>
    </source>
</evidence>
<gene>
    <name evidence="3" type="ORF">VTL71DRAFT_1674</name>
</gene>
<evidence type="ECO:0000313" key="3">
    <source>
        <dbReference type="EMBL" id="KAL2067250.1"/>
    </source>
</evidence>
<organism evidence="3 4">
    <name type="scientific">Oculimacula yallundae</name>
    <dbReference type="NCBI Taxonomy" id="86028"/>
    <lineage>
        <taxon>Eukaryota</taxon>
        <taxon>Fungi</taxon>
        <taxon>Dikarya</taxon>
        <taxon>Ascomycota</taxon>
        <taxon>Pezizomycotina</taxon>
        <taxon>Leotiomycetes</taxon>
        <taxon>Helotiales</taxon>
        <taxon>Ploettnerulaceae</taxon>
        <taxon>Oculimacula</taxon>
    </lineage>
</organism>
<protein>
    <submittedName>
        <fullName evidence="3">Uncharacterized protein</fullName>
    </submittedName>
</protein>
<dbReference type="Proteomes" id="UP001595075">
    <property type="component" value="Unassembled WGS sequence"/>
</dbReference>
<comment type="caution">
    <text evidence="3">The sequence shown here is derived from an EMBL/GenBank/DDBJ whole genome shotgun (WGS) entry which is preliminary data.</text>
</comment>
<proteinExistence type="predicted"/>
<feature type="compositionally biased region" description="Low complexity" evidence="1">
    <location>
        <begin position="94"/>
        <end position="187"/>
    </location>
</feature>
<evidence type="ECO:0000256" key="2">
    <source>
        <dbReference type="SAM" id="SignalP"/>
    </source>
</evidence>
<feature type="compositionally biased region" description="Low complexity" evidence="1">
    <location>
        <begin position="194"/>
        <end position="242"/>
    </location>
</feature>
<keyword evidence="2" id="KW-0732">Signal</keyword>
<feature type="chain" id="PRO_5047247745" evidence="2">
    <location>
        <begin position="19"/>
        <end position="450"/>
    </location>
</feature>
<dbReference type="EMBL" id="JAZHXI010000010">
    <property type="protein sequence ID" value="KAL2067250.1"/>
    <property type="molecule type" value="Genomic_DNA"/>
</dbReference>
<reference evidence="3 4" key="1">
    <citation type="journal article" date="2024" name="Commun. Biol.">
        <title>Comparative genomic analysis of thermophilic fungi reveals convergent evolutionary adaptations and gene losses.</title>
        <authorList>
            <person name="Steindorff A.S."/>
            <person name="Aguilar-Pontes M.V."/>
            <person name="Robinson A.J."/>
            <person name="Andreopoulos B."/>
            <person name="LaButti K."/>
            <person name="Kuo A."/>
            <person name="Mondo S."/>
            <person name="Riley R."/>
            <person name="Otillar R."/>
            <person name="Haridas S."/>
            <person name="Lipzen A."/>
            <person name="Grimwood J."/>
            <person name="Schmutz J."/>
            <person name="Clum A."/>
            <person name="Reid I.D."/>
            <person name="Moisan M.C."/>
            <person name="Butler G."/>
            <person name="Nguyen T.T.M."/>
            <person name="Dewar K."/>
            <person name="Conant G."/>
            <person name="Drula E."/>
            <person name="Henrissat B."/>
            <person name="Hansel C."/>
            <person name="Singer S."/>
            <person name="Hutchinson M.I."/>
            <person name="de Vries R.P."/>
            <person name="Natvig D.O."/>
            <person name="Powell A.J."/>
            <person name="Tsang A."/>
            <person name="Grigoriev I.V."/>
        </authorList>
    </citation>
    <scope>NUCLEOTIDE SEQUENCE [LARGE SCALE GENOMIC DNA]</scope>
    <source>
        <strain evidence="3 4">CBS 494.80</strain>
    </source>
</reference>